<feature type="compositionally biased region" description="Acidic residues" evidence="1">
    <location>
        <begin position="464"/>
        <end position="474"/>
    </location>
</feature>
<organism evidence="2 3">
    <name type="scientific">Desmophyllum pertusum</name>
    <dbReference type="NCBI Taxonomy" id="174260"/>
    <lineage>
        <taxon>Eukaryota</taxon>
        <taxon>Metazoa</taxon>
        <taxon>Cnidaria</taxon>
        <taxon>Anthozoa</taxon>
        <taxon>Hexacorallia</taxon>
        <taxon>Scleractinia</taxon>
        <taxon>Caryophylliina</taxon>
        <taxon>Caryophylliidae</taxon>
        <taxon>Desmophyllum</taxon>
    </lineage>
</organism>
<keyword evidence="3" id="KW-1185">Reference proteome</keyword>
<name>A0A9W9ZD05_9CNID</name>
<feature type="compositionally biased region" description="Acidic residues" evidence="1">
    <location>
        <begin position="96"/>
        <end position="116"/>
    </location>
</feature>
<dbReference type="AlphaFoldDB" id="A0A9W9ZD05"/>
<feature type="compositionally biased region" description="Basic residues" evidence="1">
    <location>
        <begin position="76"/>
        <end position="88"/>
    </location>
</feature>
<accession>A0A9W9ZD05</accession>
<gene>
    <name evidence="2" type="ORF">OS493_015239</name>
</gene>
<comment type="caution">
    <text evidence="2">The sequence shown here is derived from an EMBL/GenBank/DDBJ whole genome shotgun (WGS) entry which is preliminary data.</text>
</comment>
<feature type="compositionally biased region" description="Polar residues" evidence="1">
    <location>
        <begin position="517"/>
        <end position="532"/>
    </location>
</feature>
<sequence length="832" mass="91687">MILASGARGPGFDSRTGPEDFILFGSEQLGWFSDGETMFTECDVNNCQEEQSQLPIPEEEVEESDGGSHSHPPPGGRRKGSVPQRRKQQFALNEAACDEDEASGEEPDGNEEDEQDNTFIDSQQQGTEDDGNLHRKVDALHPPDARTPFVTPYFPLALAVAVDRPLEFNFDLWLMDSLELPREICSREEQRPVLQDRESEPAKVSFHSSSEAMEYVRHKIMQGWSIGQEDSTTVQARLSHPGIDKWSLFKQHGSSLEPRLHSTQPAYDHNLRLVRMDRFKNVMIWNAPAWSPSSPQFTHGFPRKLVDASHGGFLPGNVIVSSQASNLAIRRMAICDVASLASKCWLNCAGLSLSRLLNLRCAALRYTSGRYLPHYLIRGMLEHGVSFATFEKLETETLEELSQGLTSPWRGDLEMQSSDEDQQLELVPSTMASVGQQPDREDNPDREQAIISSLLCNSSVVAQSDEDDSDEGPLQEDARGASKVTKTRKRKRGAGSSSSGRSKSAAVPAAADATPASEQTGGEATQRKSQSGPLGVARLPLVGFKRDVFPSAESLKSLFNYFAKHLPLSRTEVQAGATENADISVSEDAVWQDPVLVAEAGRGLLQQAREDEVGGCVSSLFLLCRQRCTCSTSSGCPLRSGTGWFVEGATACAHTAKCPVCETFEQHRKLSQLYLGRANNQNQKLRQLLACSMGVHDLYRLAVPENLPGVASKRDRKTQVKVLLRKLLACGENRLNCVRNVGGLVKVLPRLKCLQLKAGFGDFWNEMRKVAKAVTKQTTPECSLAAVLAFRLKLPADSPWRFYLTSADASAETRVMRVWTAAMERDSESDAD</sequence>
<feature type="compositionally biased region" description="Polar residues" evidence="1">
    <location>
        <begin position="43"/>
        <end position="54"/>
    </location>
</feature>
<evidence type="ECO:0000313" key="2">
    <source>
        <dbReference type="EMBL" id="KAJ7379458.1"/>
    </source>
</evidence>
<evidence type="ECO:0000313" key="3">
    <source>
        <dbReference type="Proteomes" id="UP001163046"/>
    </source>
</evidence>
<proteinExistence type="predicted"/>
<protein>
    <submittedName>
        <fullName evidence="2">Uncharacterized protein</fullName>
    </submittedName>
</protein>
<evidence type="ECO:0000256" key="1">
    <source>
        <dbReference type="SAM" id="MobiDB-lite"/>
    </source>
</evidence>
<feature type="compositionally biased region" description="Low complexity" evidence="1">
    <location>
        <begin position="494"/>
        <end position="516"/>
    </location>
</feature>
<dbReference type="OrthoDB" id="6015169at2759"/>
<feature type="region of interest" description="Disordered" evidence="1">
    <location>
        <begin position="42"/>
        <end position="116"/>
    </location>
</feature>
<dbReference type="Proteomes" id="UP001163046">
    <property type="component" value="Unassembled WGS sequence"/>
</dbReference>
<dbReference type="EMBL" id="MU826357">
    <property type="protein sequence ID" value="KAJ7379458.1"/>
    <property type="molecule type" value="Genomic_DNA"/>
</dbReference>
<feature type="region of interest" description="Disordered" evidence="1">
    <location>
        <begin position="461"/>
        <end position="532"/>
    </location>
</feature>
<reference evidence="2" key="1">
    <citation type="submission" date="2023-01" db="EMBL/GenBank/DDBJ databases">
        <title>Genome assembly of the deep-sea coral Lophelia pertusa.</title>
        <authorList>
            <person name="Herrera S."/>
            <person name="Cordes E."/>
        </authorList>
    </citation>
    <scope>NUCLEOTIDE SEQUENCE</scope>
    <source>
        <strain evidence="2">USNM1676648</strain>
        <tissue evidence="2">Polyp</tissue>
    </source>
</reference>